<sequence>MATFVLIHGGGGVAWQWHLLDPELRARGHDVVAVDLPLERETAGLAELTDTVVEAVGERTDLVVVAHSWGGFVGPLVCERVRADLLVLLAGMIPAPGEPPGDWWTATGFEASGGDGGEDDPVAAFCHDLPPALAAEAMRRGQGHAERSLVEPWPLTAWPDVATRVLICRDDRFFDPEFMRRIARERLDVVPDEIGGSHMVMLSRPQELADRLDGYARHI</sequence>
<dbReference type="RefSeq" id="WP_068901535.1">
    <property type="nucleotide sequence ID" value="NZ_BDCX01000015.1"/>
</dbReference>
<dbReference type="AlphaFoldDB" id="A0A171DLM6"/>
<protein>
    <submittedName>
        <fullName evidence="2">Alpha/beta hydrolase</fullName>
    </submittedName>
</protein>
<dbReference type="Gene3D" id="3.40.50.1820">
    <property type="entry name" value="alpha/beta hydrolase"/>
    <property type="match status" value="1"/>
</dbReference>
<reference evidence="2 3" key="1">
    <citation type="journal article" date="2016" name="Genome Announc.">
        <title>Draft Genome Sequence of Planomonospora sphaerica JCM9374, a Rare Actinomycete.</title>
        <authorList>
            <person name="Dohra H."/>
            <person name="Suzuki T."/>
            <person name="Inoue Y."/>
            <person name="Kodani S."/>
        </authorList>
    </citation>
    <scope>NUCLEOTIDE SEQUENCE [LARGE SCALE GENOMIC DNA]</scope>
    <source>
        <strain evidence="2 3">JCM 9374</strain>
    </source>
</reference>
<comment type="caution">
    <text evidence="2">The sequence shown here is derived from an EMBL/GenBank/DDBJ whole genome shotgun (WGS) entry which is preliminary data.</text>
</comment>
<dbReference type="InterPro" id="IPR052897">
    <property type="entry name" value="Sec-Metab_Biosynth_Hydrolase"/>
</dbReference>
<dbReference type="STRING" id="161355.PS9374_05479"/>
<dbReference type="PANTHER" id="PTHR37017">
    <property type="entry name" value="AB HYDROLASE-1 DOMAIN-CONTAINING PROTEIN-RELATED"/>
    <property type="match status" value="1"/>
</dbReference>
<name>A0A171DLM6_9ACTN</name>
<keyword evidence="2" id="KW-0378">Hydrolase</keyword>
<proteinExistence type="predicted"/>
<dbReference type="PANTHER" id="PTHR37017:SF11">
    <property type="entry name" value="ESTERASE_LIPASE_THIOESTERASE DOMAIN-CONTAINING PROTEIN"/>
    <property type="match status" value="1"/>
</dbReference>
<dbReference type="InterPro" id="IPR029058">
    <property type="entry name" value="AB_hydrolase_fold"/>
</dbReference>
<evidence type="ECO:0000313" key="3">
    <source>
        <dbReference type="Proteomes" id="UP000077701"/>
    </source>
</evidence>
<organism evidence="2 3">
    <name type="scientific">Planomonospora sphaerica</name>
    <dbReference type="NCBI Taxonomy" id="161355"/>
    <lineage>
        <taxon>Bacteria</taxon>
        <taxon>Bacillati</taxon>
        <taxon>Actinomycetota</taxon>
        <taxon>Actinomycetes</taxon>
        <taxon>Streptosporangiales</taxon>
        <taxon>Streptosporangiaceae</taxon>
        <taxon>Planomonospora</taxon>
    </lineage>
</organism>
<gene>
    <name evidence="2" type="ORF">PS9374_05479</name>
</gene>
<dbReference type="OrthoDB" id="9773549at2"/>
<accession>A0A171DLM6</accession>
<dbReference type="Proteomes" id="UP000077701">
    <property type="component" value="Unassembled WGS sequence"/>
</dbReference>
<evidence type="ECO:0000313" key="2">
    <source>
        <dbReference type="EMBL" id="GAT69799.1"/>
    </source>
</evidence>
<dbReference type="Pfam" id="PF12697">
    <property type="entry name" value="Abhydrolase_6"/>
    <property type="match status" value="1"/>
</dbReference>
<feature type="domain" description="AB hydrolase-1" evidence="1">
    <location>
        <begin position="4"/>
        <end position="210"/>
    </location>
</feature>
<keyword evidence="3" id="KW-1185">Reference proteome</keyword>
<evidence type="ECO:0000259" key="1">
    <source>
        <dbReference type="Pfam" id="PF12697"/>
    </source>
</evidence>
<dbReference type="EMBL" id="BDCX01000015">
    <property type="protein sequence ID" value="GAT69799.1"/>
    <property type="molecule type" value="Genomic_DNA"/>
</dbReference>
<reference evidence="3" key="2">
    <citation type="submission" date="2016-04" db="EMBL/GenBank/DDBJ databases">
        <title>Planomonospora sphaerica JCM9374 whole genome shotgun sequence.</title>
        <authorList>
            <person name="Suzuki T."/>
            <person name="Dohra H."/>
            <person name="Kodani S."/>
        </authorList>
    </citation>
    <scope>NUCLEOTIDE SEQUENCE [LARGE SCALE GENOMIC DNA]</scope>
    <source>
        <strain evidence="3">JCM 9374</strain>
    </source>
</reference>
<dbReference type="InterPro" id="IPR000073">
    <property type="entry name" value="AB_hydrolase_1"/>
</dbReference>
<dbReference type="SUPFAM" id="SSF53474">
    <property type="entry name" value="alpha/beta-Hydrolases"/>
    <property type="match status" value="1"/>
</dbReference>
<dbReference type="GO" id="GO:0016787">
    <property type="term" value="F:hydrolase activity"/>
    <property type="evidence" value="ECO:0007669"/>
    <property type="project" value="UniProtKB-KW"/>
</dbReference>